<dbReference type="AlphaFoldDB" id="B9TQ47"/>
<protein>
    <submittedName>
        <fullName evidence="1">Uncharacterized protein</fullName>
    </submittedName>
</protein>
<accession>B9TQ47</accession>
<gene>
    <name evidence="1" type="ORF">RCOM_2110640</name>
</gene>
<dbReference type="InParanoid" id="B9TQ47"/>
<reference evidence="2" key="1">
    <citation type="journal article" date="2010" name="Nat. Biotechnol.">
        <title>Draft genome sequence of the oilseed species Ricinus communis.</title>
        <authorList>
            <person name="Chan A.P."/>
            <person name="Crabtree J."/>
            <person name="Zhao Q."/>
            <person name="Lorenzi H."/>
            <person name="Orvis J."/>
            <person name="Puiu D."/>
            <person name="Melake-Berhan A."/>
            <person name="Jones K.M."/>
            <person name="Redman J."/>
            <person name="Chen G."/>
            <person name="Cahoon E.B."/>
            <person name="Gedil M."/>
            <person name="Stanke M."/>
            <person name="Haas B.J."/>
            <person name="Wortman J.R."/>
            <person name="Fraser-Liggett C.M."/>
            <person name="Ravel J."/>
            <person name="Rabinowicz P.D."/>
        </authorList>
    </citation>
    <scope>NUCLEOTIDE SEQUENCE [LARGE SCALE GENOMIC DNA]</scope>
    <source>
        <strain evidence="2">cv. Hale</strain>
    </source>
</reference>
<organism evidence="1 2">
    <name type="scientific">Ricinus communis</name>
    <name type="common">Castor bean</name>
    <dbReference type="NCBI Taxonomy" id="3988"/>
    <lineage>
        <taxon>Eukaryota</taxon>
        <taxon>Viridiplantae</taxon>
        <taxon>Streptophyta</taxon>
        <taxon>Embryophyta</taxon>
        <taxon>Tracheophyta</taxon>
        <taxon>Spermatophyta</taxon>
        <taxon>Magnoliopsida</taxon>
        <taxon>eudicotyledons</taxon>
        <taxon>Gunneridae</taxon>
        <taxon>Pentapetalae</taxon>
        <taxon>rosids</taxon>
        <taxon>fabids</taxon>
        <taxon>Malpighiales</taxon>
        <taxon>Euphorbiaceae</taxon>
        <taxon>Acalyphoideae</taxon>
        <taxon>Acalypheae</taxon>
        <taxon>Ricinus</taxon>
    </lineage>
</organism>
<evidence type="ECO:0000313" key="2">
    <source>
        <dbReference type="Proteomes" id="UP000008311"/>
    </source>
</evidence>
<dbReference type="Proteomes" id="UP000008311">
    <property type="component" value="Unassembled WGS sequence"/>
</dbReference>
<dbReference type="EMBL" id="EQ997921">
    <property type="protein sequence ID" value="EEF22018.1"/>
    <property type="molecule type" value="Genomic_DNA"/>
</dbReference>
<sequence length="64" mass="7277">MPWNSRWPYHDQIGLPWSSSTADITVALNAVTALTGRRSREQGHLCDLCRCRHGLRSPVAFKQQ</sequence>
<name>B9TQ47_RICCO</name>
<evidence type="ECO:0000313" key="1">
    <source>
        <dbReference type="EMBL" id="EEF22018.1"/>
    </source>
</evidence>
<feature type="non-terminal residue" evidence="1">
    <location>
        <position position="64"/>
    </location>
</feature>
<proteinExistence type="predicted"/>
<keyword evidence="2" id="KW-1185">Reference proteome</keyword>